<dbReference type="PANTHER" id="PTHR15263">
    <property type="entry name" value="I-KAPPA-B-LIKE PROTEIN IKBL"/>
    <property type="match status" value="1"/>
</dbReference>
<reference evidence="8 9" key="1">
    <citation type="journal article" date="2015" name="Genome Biol. Evol.">
        <title>Comparative Genomics of a Bacterivorous Green Alga Reveals Evolutionary Causalities and Consequences of Phago-Mixotrophic Mode of Nutrition.</title>
        <authorList>
            <person name="Burns J.A."/>
            <person name="Paasch A."/>
            <person name="Narechania A."/>
            <person name="Kim E."/>
        </authorList>
    </citation>
    <scope>NUCLEOTIDE SEQUENCE [LARGE SCALE GENOMIC DNA]</scope>
    <source>
        <strain evidence="8 9">PLY_AMNH</strain>
    </source>
</reference>
<keyword evidence="3" id="KW-0677">Repeat</keyword>
<dbReference type="PANTHER" id="PTHR15263:SF1">
    <property type="entry name" value="NF-KAPPA-B INHIBITOR-LIKE PROTEIN 1"/>
    <property type="match status" value="1"/>
</dbReference>
<organism evidence="8 9">
    <name type="scientific">Cymbomonas tetramitiformis</name>
    <dbReference type="NCBI Taxonomy" id="36881"/>
    <lineage>
        <taxon>Eukaryota</taxon>
        <taxon>Viridiplantae</taxon>
        <taxon>Chlorophyta</taxon>
        <taxon>Pyramimonadophyceae</taxon>
        <taxon>Pyramimonadales</taxon>
        <taxon>Pyramimonadaceae</taxon>
        <taxon>Cymbomonas</taxon>
    </lineage>
</organism>
<evidence type="ECO:0000313" key="9">
    <source>
        <dbReference type="Proteomes" id="UP001190700"/>
    </source>
</evidence>
<evidence type="ECO:0000256" key="7">
    <source>
        <dbReference type="SAM" id="MobiDB-lite"/>
    </source>
</evidence>
<keyword evidence="6" id="KW-0175">Coiled coil</keyword>
<accession>A0AAE0FI28</accession>
<evidence type="ECO:0000256" key="6">
    <source>
        <dbReference type="SAM" id="Coils"/>
    </source>
</evidence>
<sequence length="311" mass="34755">MAKQGTHGSPFGPSVATNLGSQTGPSWTIPVDGVIGPSLPNPEAVCQVTPKASQRPIHSYNPLARGDNELSECSTDSDSDYDEEEERRKARINRGVQQRKYQVEVIHQQETIRKFRQERELKEQMEAEMAALRANIARAEAWERGDDDDELLRQKRAEEAAASLAEALDQESVYGDSTVARIWKEHADLWVKFQDDPPQQITVGVVPWPPDAAQVLAIMAAEEKHLVSAGETADNQRGELSTYAAYKIAFRRASLRWHPDKFEARFGSRLSNECTTSDGLSHRQQVIARVQGVSQAVNDAWDCIQGKVRHI</sequence>
<dbReference type="GO" id="GO:0043124">
    <property type="term" value="P:negative regulation of canonical NF-kappaB signal transduction"/>
    <property type="evidence" value="ECO:0007669"/>
    <property type="project" value="InterPro"/>
</dbReference>
<keyword evidence="5" id="KW-0539">Nucleus</keyword>
<feature type="coiled-coil region" evidence="6">
    <location>
        <begin position="115"/>
        <end position="142"/>
    </location>
</feature>
<evidence type="ECO:0000313" key="8">
    <source>
        <dbReference type="EMBL" id="KAK3259918.1"/>
    </source>
</evidence>
<keyword evidence="9" id="KW-1185">Reference proteome</keyword>
<proteinExistence type="predicted"/>
<gene>
    <name evidence="8" type="ORF">CYMTET_31104</name>
</gene>
<dbReference type="Proteomes" id="UP001190700">
    <property type="component" value="Unassembled WGS sequence"/>
</dbReference>
<name>A0AAE0FI28_9CHLO</name>
<keyword evidence="2" id="KW-0597">Phosphoprotein</keyword>
<evidence type="ECO:0000256" key="3">
    <source>
        <dbReference type="ARBA" id="ARBA00022737"/>
    </source>
</evidence>
<feature type="compositionally biased region" description="Polar residues" evidence="7">
    <location>
        <begin position="15"/>
        <end position="26"/>
    </location>
</feature>
<evidence type="ECO:0000256" key="4">
    <source>
        <dbReference type="ARBA" id="ARBA00023043"/>
    </source>
</evidence>
<evidence type="ECO:0000256" key="5">
    <source>
        <dbReference type="ARBA" id="ARBA00023242"/>
    </source>
</evidence>
<comment type="subcellular location">
    <subcellularLocation>
        <location evidence="1">Nucleus</location>
    </subcellularLocation>
</comment>
<dbReference type="EMBL" id="LGRX02018372">
    <property type="protein sequence ID" value="KAK3259918.1"/>
    <property type="molecule type" value="Genomic_DNA"/>
</dbReference>
<protein>
    <submittedName>
        <fullName evidence="8">Uncharacterized protein</fullName>
    </submittedName>
</protein>
<evidence type="ECO:0000256" key="2">
    <source>
        <dbReference type="ARBA" id="ARBA00022553"/>
    </source>
</evidence>
<dbReference type="GO" id="GO:0005634">
    <property type="term" value="C:nucleus"/>
    <property type="evidence" value="ECO:0007669"/>
    <property type="project" value="UniProtKB-SubCell"/>
</dbReference>
<dbReference type="AlphaFoldDB" id="A0AAE0FI28"/>
<comment type="caution">
    <text evidence="8">The sequence shown here is derived from an EMBL/GenBank/DDBJ whole genome shotgun (WGS) entry which is preliminary data.</text>
</comment>
<feature type="compositionally biased region" description="Acidic residues" evidence="7">
    <location>
        <begin position="75"/>
        <end position="85"/>
    </location>
</feature>
<feature type="region of interest" description="Disordered" evidence="7">
    <location>
        <begin position="1"/>
        <end position="91"/>
    </location>
</feature>
<evidence type="ECO:0000256" key="1">
    <source>
        <dbReference type="ARBA" id="ARBA00004123"/>
    </source>
</evidence>
<dbReference type="InterPro" id="IPR038753">
    <property type="entry name" value="NFKBIL1"/>
</dbReference>
<keyword evidence="4" id="KW-0040">ANK repeat</keyword>